<protein>
    <submittedName>
        <fullName evidence="1">Peptidase E</fullName>
    </submittedName>
</protein>
<dbReference type="EMBL" id="JAGEVG010000018">
    <property type="protein sequence ID" value="MBO3099522.1"/>
    <property type="molecule type" value="Genomic_DNA"/>
</dbReference>
<dbReference type="InterPro" id="IPR046525">
    <property type="entry name" value="DUF6702"/>
</dbReference>
<accession>A0ABS3SV05</accession>
<keyword evidence="2" id="KW-1185">Reference proteome</keyword>
<name>A0ABS3SV05_9FLAO</name>
<evidence type="ECO:0000313" key="1">
    <source>
        <dbReference type="EMBL" id="MBO3099522.1"/>
    </source>
</evidence>
<proteinExistence type="predicted"/>
<evidence type="ECO:0000313" key="2">
    <source>
        <dbReference type="Proteomes" id="UP000681315"/>
    </source>
</evidence>
<dbReference type="RefSeq" id="WP_208234636.1">
    <property type="nucleotide sequence ID" value="NZ_JAGEVG010000018.1"/>
</dbReference>
<dbReference type="Proteomes" id="UP000681315">
    <property type="component" value="Unassembled WGS sequence"/>
</dbReference>
<sequence length="166" mass="19618">MKTIKIFVLGLIFPLLLSVNVHKFYVSVTEVAYVNDKKSVQIITRIFIDDLENTLRERYDKHLTFAPENEAKEVETYLQRYLKDKISIQINGKFVDYKFIGKEYDNDIVFCYLEIAEVREINSFQISNKVLFESFDDQQNIVKLKINDQNKSFILINQSDKALLKF</sequence>
<dbReference type="Pfam" id="PF20420">
    <property type="entry name" value="DUF6702"/>
    <property type="match status" value="1"/>
</dbReference>
<organism evidence="1 2">
    <name type="scientific">Gelidibacter pelagius</name>
    <dbReference type="NCBI Taxonomy" id="2819985"/>
    <lineage>
        <taxon>Bacteria</taxon>
        <taxon>Pseudomonadati</taxon>
        <taxon>Bacteroidota</taxon>
        <taxon>Flavobacteriia</taxon>
        <taxon>Flavobacteriales</taxon>
        <taxon>Flavobacteriaceae</taxon>
        <taxon>Gelidibacter</taxon>
    </lineage>
</organism>
<reference evidence="1 2" key="1">
    <citation type="submission" date="2021-03" db="EMBL/GenBank/DDBJ databases">
        <title>Gelidibacter sp. nov., isolated from costal sediment.</title>
        <authorList>
            <person name="Lun K.-Y."/>
        </authorList>
    </citation>
    <scope>NUCLEOTIDE SEQUENCE [LARGE SCALE GENOMIC DNA]</scope>
    <source>
        <strain evidence="1 2">DF109</strain>
    </source>
</reference>
<gene>
    <name evidence="1" type="ORF">J4051_14670</name>
</gene>
<comment type="caution">
    <text evidence="1">The sequence shown here is derived from an EMBL/GenBank/DDBJ whole genome shotgun (WGS) entry which is preliminary data.</text>
</comment>